<name>S4NRU3_9NEOP</name>
<feature type="non-terminal residue" evidence="1">
    <location>
        <position position="1"/>
    </location>
</feature>
<sequence>LDSLISTCVSNLEGLFDDSRRFLASLSEGCQLSSANLSEMEKFYSMALTNGNCQLISNTPLELSTPF</sequence>
<evidence type="ECO:0000313" key="1">
    <source>
        <dbReference type="EMBL" id="JAA79809.1"/>
    </source>
</evidence>
<reference evidence="1" key="2">
    <citation type="submission" date="2013-05" db="EMBL/GenBank/DDBJ databases">
        <authorList>
            <person name="Carter J.-M."/>
            <person name="Baker S.C."/>
            <person name="Pink R."/>
            <person name="Carter D.R.F."/>
            <person name="Collins A."/>
            <person name="Tomlin J."/>
            <person name="Gibbs M."/>
            <person name="Breuker C.J."/>
        </authorList>
    </citation>
    <scope>NUCLEOTIDE SEQUENCE</scope>
    <source>
        <tissue evidence="1">Ovary</tissue>
    </source>
</reference>
<dbReference type="EMBL" id="GAIX01012751">
    <property type="protein sequence ID" value="JAA79809.1"/>
    <property type="molecule type" value="Transcribed_RNA"/>
</dbReference>
<accession>S4NRU3</accession>
<proteinExistence type="predicted"/>
<organism evidence="1">
    <name type="scientific">Pararge aegeria</name>
    <name type="common">speckled wood butterfly</name>
    <dbReference type="NCBI Taxonomy" id="116150"/>
    <lineage>
        <taxon>Eukaryota</taxon>
        <taxon>Metazoa</taxon>
        <taxon>Ecdysozoa</taxon>
        <taxon>Arthropoda</taxon>
        <taxon>Hexapoda</taxon>
        <taxon>Insecta</taxon>
        <taxon>Pterygota</taxon>
        <taxon>Neoptera</taxon>
        <taxon>Endopterygota</taxon>
        <taxon>Lepidoptera</taxon>
        <taxon>Glossata</taxon>
        <taxon>Ditrysia</taxon>
        <taxon>Papilionoidea</taxon>
        <taxon>Nymphalidae</taxon>
        <taxon>Satyrinae</taxon>
        <taxon>Satyrini</taxon>
        <taxon>Parargina</taxon>
        <taxon>Pararge</taxon>
    </lineage>
</organism>
<dbReference type="AlphaFoldDB" id="S4NRU3"/>
<reference evidence="1" key="1">
    <citation type="journal article" date="2013" name="BMC Genomics">
        <title>Unscrambling butterfly oogenesis.</title>
        <authorList>
            <person name="Carter J.M."/>
            <person name="Baker S.C."/>
            <person name="Pink R."/>
            <person name="Carter D.R."/>
            <person name="Collins A."/>
            <person name="Tomlin J."/>
            <person name="Gibbs M."/>
            <person name="Breuker C.J."/>
        </authorList>
    </citation>
    <scope>NUCLEOTIDE SEQUENCE</scope>
    <source>
        <tissue evidence="1">Ovary</tissue>
    </source>
</reference>
<protein>
    <submittedName>
        <fullName evidence="1">Uncharacterized protein</fullName>
    </submittedName>
</protein>